<evidence type="ECO:0000313" key="1">
    <source>
        <dbReference type="EMBL" id="NTC30649.1"/>
    </source>
</evidence>
<evidence type="ECO:0000313" key="2">
    <source>
        <dbReference type="Proteomes" id="UP000702952"/>
    </source>
</evidence>
<dbReference type="AlphaFoldDB" id="A0AA44F718"/>
<organism evidence="1 2">
    <name type="scientific">Agrobacterium tumefaciens</name>
    <dbReference type="NCBI Taxonomy" id="358"/>
    <lineage>
        <taxon>Bacteria</taxon>
        <taxon>Pseudomonadati</taxon>
        <taxon>Pseudomonadota</taxon>
        <taxon>Alphaproteobacteria</taxon>
        <taxon>Hyphomicrobiales</taxon>
        <taxon>Rhizobiaceae</taxon>
        <taxon>Rhizobium/Agrobacterium group</taxon>
        <taxon>Agrobacterium</taxon>
        <taxon>Agrobacterium tumefaciens complex</taxon>
    </lineage>
</organism>
<dbReference type="RefSeq" id="WP_141682267.1">
    <property type="nucleotide sequence ID" value="NZ_CP123838.1"/>
</dbReference>
<accession>A0AA44F718</accession>
<dbReference type="EMBL" id="JAAMAY010000030">
    <property type="protein sequence ID" value="NTC30649.1"/>
    <property type="molecule type" value="Genomic_DNA"/>
</dbReference>
<dbReference type="Proteomes" id="UP000702952">
    <property type="component" value="Unassembled WGS sequence"/>
</dbReference>
<proteinExistence type="predicted"/>
<protein>
    <submittedName>
        <fullName evidence="1">Uncharacterized protein</fullName>
    </submittedName>
</protein>
<gene>
    <name evidence="1" type="ORF">G6M46_21180</name>
</gene>
<comment type="caution">
    <text evidence="1">The sequence shown here is derived from an EMBL/GenBank/DDBJ whole genome shotgun (WGS) entry which is preliminary data.</text>
</comment>
<sequence>MISDYIEKLMRSTRANATIAKLISAIEPLIAKIKARRRMTLVICVGVLAFWALPPNTLDPFCTYRSQYRLDAVLQVGNELLASTVFVQKSHSRRWVSQMNSAGCVQRYGKALSFRSLDNRVFLIHSDICRSVEQLSEFQVDVIEHCSRNWPNEPIGFIVDNATTPTTWKPFNFLKGDQDVKLVSMKASPTLWHPSDDLQNTAPNILKSSFDTNNPNGWWNSPERILNRRRGNNITFHVRMQQPDSLGH</sequence>
<reference evidence="1" key="1">
    <citation type="journal article" date="2020" name="Science">
        <title>Unexpected conservation and global transmission of agrobacterial virulence plasmids.</title>
        <authorList>
            <person name="Weisberg A.J."/>
            <person name="Davis E.W. 2nd"/>
            <person name="Tabima J."/>
            <person name="Belcher M.S."/>
            <person name="Miller M."/>
            <person name="Kuo C.H."/>
            <person name="Loper J.E."/>
            <person name="Grunwald N.J."/>
            <person name="Putnam M.L."/>
            <person name="Chang J.H."/>
        </authorList>
    </citation>
    <scope>NUCLEOTIDE SEQUENCE</scope>
    <source>
        <strain evidence="1">17-1853-1a</strain>
    </source>
</reference>
<name>A0AA44F718_AGRTU</name>